<dbReference type="SUPFAM" id="SSF56994">
    <property type="entry name" value="Insulin-like"/>
    <property type="match status" value="1"/>
</dbReference>
<dbReference type="InterPro" id="IPR036438">
    <property type="entry name" value="Insulin-like_sf"/>
</dbReference>
<dbReference type="EMBL" id="JAODUP010000788">
    <property type="protein sequence ID" value="KAK2144079.1"/>
    <property type="molecule type" value="Genomic_DNA"/>
</dbReference>
<evidence type="ECO:0000313" key="4">
    <source>
        <dbReference type="Proteomes" id="UP001208570"/>
    </source>
</evidence>
<dbReference type="Gene3D" id="1.10.100.10">
    <property type="entry name" value="Insulin-like"/>
    <property type="match status" value="1"/>
</dbReference>
<dbReference type="PROSITE" id="PS00262">
    <property type="entry name" value="INSULIN"/>
    <property type="match status" value="1"/>
</dbReference>
<sequence length="135" mass="14766">MNASVLVTFTIVMVTAMQSTSGVNLLTEKRRYCGRDLVSSLLKACGIGQFPQTGNARKRNIGLYIGGKDKILSQQEALLELYQMGAPLSEFDATNLPSADLPATDKRRLAINNNPILIRCCRHGCSLLYMIGLCN</sequence>
<feature type="chain" id="PRO_5042060999" description="Insulin-like domain-containing protein" evidence="2">
    <location>
        <begin position="23"/>
        <end position="135"/>
    </location>
</feature>
<reference evidence="3" key="1">
    <citation type="journal article" date="2023" name="Mol. Biol. Evol.">
        <title>Third-Generation Sequencing Reveals the Adaptive Role of the Epigenome in Three Deep-Sea Polychaetes.</title>
        <authorList>
            <person name="Perez M."/>
            <person name="Aroh O."/>
            <person name="Sun Y."/>
            <person name="Lan Y."/>
            <person name="Juniper S.K."/>
            <person name="Young C.R."/>
            <person name="Angers B."/>
            <person name="Qian P.Y."/>
        </authorList>
    </citation>
    <scope>NUCLEOTIDE SEQUENCE</scope>
    <source>
        <strain evidence="3">P08H-3</strain>
    </source>
</reference>
<dbReference type="InterPro" id="IPR022353">
    <property type="entry name" value="Insulin_CS"/>
</dbReference>
<accession>A0AAD9J0I2</accession>
<dbReference type="Proteomes" id="UP001208570">
    <property type="component" value="Unassembled WGS sequence"/>
</dbReference>
<evidence type="ECO:0008006" key="5">
    <source>
        <dbReference type="Google" id="ProtNLM"/>
    </source>
</evidence>
<gene>
    <name evidence="3" type="ORF">LSH36_788g02012</name>
</gene>
<name>A0AAD9J0I2_9ANNE</name>
<keyword evidence="2" id="KW-0732">Signal</keyword>
<comment type="similarity">
    <text evidence="1">Belongs to the insulin family.</text>
</comment>
<comment type="caution">
    <text evidence="3">The sequence shown here is derived from an EMBL/GenBank/DDBJ whole genome shotgun (WGS) entry which is preliminary data.</text>
</comment>
<dbReference type="AlphaFoldDB" id="A0AAD9J0I2"/>
<organism evidence="3 4">
    <name type="scientific">Paralvinella palmiformis</name>
    <dbReference type="NCBI Taxonomy" id="53620"/>
    <lineage>
        <taxon>Eukaryota</taxon>
        <taxon>Metazoa</taxon>
        <taxon>Spiralia</taxon>
        <taxon>Lophotrochozoa</taxon>
        <taxon>Annelida</taxon>
        <taxon>Polychaeta</taxon>
        <taxon>Sedentaria</taxon>
        <taxon>Canalipalpata</taxon>
        <taxon>Terebellida</taxon>
        <taxon>Terebelliformia</taxon>
        <taxon>Alvinellidae</taxon>
        <taxon>Paralvinella</taxon>
    </lineage>
</organism>
<evidence type="ECO:0000256" key="2">
    <source>
        <dbReference type="SAM" id="SignalP"/>
    </source>
</evidence>
<proteinExistence type="inferred from homology"/>
<keyword evidence="4" id="KW-1185">Reference proteome</keyword>
<protein>
    <recommendedName>
        <fullName evidence="5">Insulin-like domain-containing protein</fullName>
    </recommendedName>
</protein>
<evidence type="ECO:0000313" key="3">
    <source>
        <dbReference type="EMBL" id="KAK2144079.1"/>
    </source>
</evidence>
<evidence type="ECO:0000256" key="1">
    <source>
        <dbReference type="ARBA" id="ARBA00009034"/>
    </source>
</evidence>
<feature type="signal peptide" evidence="2">
    <location>
        <begin position="1"/>
        <end position="22"/>
    </location>
</feature>